<dbReference type="HOGENOM" id="CLU_1829240_0_0_1"/>
<evidence type="ECO:0000313" key="1">
    <source>
        <dbReference type="EnsemblProtists" id="PYU1_T013895"/>
    </source>
</evidence>
<organism evidence="1 2">
    <name type="scientific">Globisporangium ultimum (strain ATCC 200006 / CBS 805.95 / DAOM BR144)</name>
    <name type="common">Pythium ultimum</name>
    <dbReference type="NCBI Taxonomy" id="431595"/>
    <lineage>
        <taxon>Eukaryota</taxon>
        <taxon>Sar</taxon>
        <taxon>Stramenopiles</taxon>
        <taxon>Oomycota</taxon>
        <taxon>Peronosporomycetes</taxon>
        <taxon>Pythiales</taxon>
        <taxon>Pythiaceae</taxon>
        <taxon>Globisporangium</taxon>
    </lineage>
</organism>
<keyword evidence="2" id="KW-1185">Reference proteome</keyword>
<protein>
    <submittedName>
        <fullName evidence="1">Uncharacterized protein</fullName>
    </submittedName>
</protein>
<sequence length="141" mass="14494">MAMLAHVGGAADTMMESEEVLAACLDASKARVNGSGDATCENNTSASTLCGSQLVCRVQNASTADAGDAAEWMMISISTNSSSAEYGNTDEAIKKIVATKHLTIEGVLGANGMPNRTLALSEDMLTAFRNLTVFAAPSANS</sequence>
<dbReference type="Proteomes" id="UP000019132">
    <property type="component" value="Unassembled WGS sequence"/>
</dbReference>
<dbReference type="EMBL" id="GL376595">
    <property type="status" value="NOT_ANNOTATED_CDS"/>
    <property type="molecule type" value="Genomic_DNA"/>
</dbReference>
<reference evidence="2" key="2">
    <citation type="submission" date="2010-04" db="EMBL/GenBank/DDBJ databases">
        <authorList>
            <person name="Buell R."/>
            <person name="Hamilton J."/>
            <person name="Hostetler J."/>
        </authorList>
    </citation>
    <scope>NUCLEOTIDE SEQUENCE [LARGE SCALE GENOMIC DNA]</scope>
    <source>
        <strain evidence="2">DAOM:BR144</strain>
    </source>
</reference>
<dbReference type="AlphaFoldDB" id="K3X9J6"/>
<dbReference type="EnsemblProtists" id="PYU1_T013895">
    <property type="protein sequence ID" value="PYU1_T013895"/>
    <property type="gene ID" value="PYU1_G013866"/>
</dbReference>
<reference evidence="1" key="3">
    <citation type="submission" date="2015-02" db="UniProtKB">
        <authorList>
            <consortium name="EnsemblProtists"/>
        </authorList>
    </citation>
    <scope>IDENTIFICATION</scope>
    <source>
        <strain evidence="1">DAOM BR144</strain>
    </source>
</reference>
<name>K3X9J6_GLOUD</name>
<evidence type="ECO:0000313" key="2">
    <source>
        <dbReference type="Proteomes" id="UP000019132"/>
    </source>
</evidence>
<reference evidence="2" key="1">
    <citation type="journal article" date="2010" name="Genome Biol.">
        <title>Genome sequence of the necrotrophic plant pathogen Pythium ultimum reveals original pathogenicity mechanisms and effector repertoire.</title>
        <authorList>
            <person name="Levesque C.A."/>
            <person name="Brouwer H."/>
            <person name="Cano L."/>
            <person name="Hamilton J.P."/>
            <person name="Holt C."/>
            <person name="Huitema E."/>
            <person name="Raffaele S."/>
            <person name="Robideau G.P."/>
            <person name="Thines M."/>
            <person name="Win J."/>
            <person name="Zerillo M.M."/>
            <person name="Beakes G.W."/>
            <person name="Boore J.L."/>
            <person name="Busam D."/>
            <person name="Dumas B."/>
            <person name="Ferriera S."/>
            <person name="Fuerstenberg S.I."/>
            <person name="Gachon C.M."/>
            <person name="Gaulin E."/>
            <person name="Govers F."/>
            <person name="Grenville-Briggs L."/>
            <person name="Horner N."/>
            <person name="Hostetler J."/>
            <person name="Jiang R.H."/>
            <person name="Johnson J."/>
            <person name="Krajaejun T."/>
            <person name="Lin H."/>
            <person name="Meijer H.J."/>
            <person name="Moore B."/>
            <person name="Morris P."/>
            <person name="Phuntmart V."/>
            <person name="Puiu D."/>
            <person name="Shetty J."/>
            <person name="Stajich J.E."/>
            <person name="Tripathy S."/>
            <person name="Wawra S."/>
            <person name="van West P."/>
            <person name="Whitty B.R."/>
            <person name="Coutinho P.M."/>
            <person name="Henrissat B."/>
            <person name="Martin F."/>
            <person name="Thomas P.D."/>
            <person name="Tyler B.M."/>
            <person name="De Vries R.P."/>
            <person name="Kamoun S."/>
            <person name="Yandell M."/>
            <person name="Tisserat N."/>
            <person name="Buell C.R."/>
        </authorList>
    </citation>
    <scope>NUCLEOTIDE SEQUENCE</scope>
    <source>
        <strain evidence="2">DAOM:BR144</strain>
    </source>
</reference>
<proteinExistence type="predicted"/>
<accession>K3X9J6</accession>
<dbReference type="InParanoid" id="K3X9J6"/>
<dbReference type="VEuPathDB" id="FungiDB:PYU1_G013866"/>